<dbReference type="EMBL" id="KE525312">
    <property type="protein sequence ID" value="KFB45975.1"/>
    <property type="molecule type" value="Genomic_DNA"/>
</dbReference>
<reference evidence="2" key="2">
    <citation type="submission" date="2020-05" db="UniProtKB">
        <authorList>
            <consortium name="EnsemblMetazoa"/>
        </authorList>
    </citation>
    <scope>IDENTIFICATION</scope>
</reference>
<name>A0A084W6Y1_ANOSI</name>
<dbReference type="EnsemblMetazoa" id="ASIC014008-RA">
    <property type="protein sequence ID" value="ASIC014008-PA"/>
    <property type="gene ID" value="ASIC014008"/>
</dbReference>
<gene>
    <name evidence="1" type="ORF">ZHAS_00014008</name>
</gene>
<evidence type="ECO:0000313" key="3">
    <source>
        <dbReference type="Proteomes" id="UP000030765"/>
    </source>
</evidence>
<dbReference type="VEuPathDB" id="VectorBase:ASIC014008"/>
<sequence length="90" mass="10098">MGLPSLSNPSANQRSSVSYIFPSQPWRLPSIDGTPDRGPYSFDFGDILFFPASPFPKGGCGERYLIRLIKVRIAQKRKHNIFTVLGWNLA</sequence>
<reference evidence="1 3" key="1">
    <citation type="journal article" date="2014" name="BMC Genomics">
        <title>Genome sequence of Anopheles sinensis provides insight into genetics basis of mosquito competence for malaria parasites.</title>
        <authorList>
            <person name="Zhou D."/>
            <person name="Zhang D."/>
            <person name="Ding G."/>
            <person name="Shi L."/>
            <person name="Hou Q."/>
            <person name="Ye Y."/>
            <person name="Xu Y."/>
            <person name="Zhou H."/>
            <person name="Xiong C."/>
            <person name="Li S."/>
            <person name="Yu J."/>
            <person name="Hong S."/>
            <person name="Yu X."/>
            <person name="Zou P."/>
            <person name="Chen C."/>
            <person name="Chang X."/>
            <person name="Wang W."/>
            <person name="Lv Y."/>
            <person name="Sun Y."/>
            <person name="Ma L."/>
            <person name="Shen B."/>
            <person name="Zhu C."/>
        </authorList>
    </citation>
    <scope>NUCLEOTIDE SEQUENCE [LARGE SCALE GENOMIC DNA]</scope>
</reference>
<dbReference type="AlphaFoldDB" id="A0A084W6Y1"/>
<keyword evidence="3" id="KW-1185">Reference proteome</keyword>
<dbReference type="EMBL" id="ATLV01021041">
    <property type="status" value="NOT_ANNOTATED_CDS"/>
    <property type="molecule type" value="Genomic_DNA"/>
</dbReference>
<organism evidence="1">
    <name type="scientific">Anopheles sinensis</name>
    <name type="common">Mosquito</name>
    <dbReference type="NCBI Taxonomy" id="74873"/>
    <lineage>
        <taxon>Eukaryota</taxon>
        <taxon>Metazoa</taxon>
        <taxon>Ecdysozoa</taxon>
        <taxon>Arthropoda</taxon>
        <taxon>Hexapoda</taxon>
        <taxon>Insecta</taxon>
        <taxon>Pterygota</taxon>
        <taxon>Neoptera</taxon>
        <taxon>Endopterygota</taxon>
        <taxon>Diptera</taxon>
        <taxon>Nematocera</taxon>
        <taxon>Culicoidea</taxon>
        <taxon>Culicidae</taxon>
        <taxon>Anophelinae</taxon>
        <taxon>Anopheles</taxon>
    </lineage>
</organism>
<protein>
    <submittedName>
        <fullName evidence="1 2">Uncharacterized protein</fullName>
    </submittedName>
</protein>
<proteinExistence type="predicted"/>
<dbReference type="Proteomes" id="UP000030765">
    <property type="component" value="Unassembled WGS sequence"/>
</dbReference>
<accession>A0A084W6Y1</accession>
<evidence type="ECO:0000313" key="1">
    <source>
        <dbReference type="EMBL" id="KFB45975.1"/>
    </source>
</evidence>
<evidence type="ECO:0000313" key="2">
    <source>
        <dbReference type="EnsemblMetazoa" id="ASIC014008-PA"/>
    </source>
</evidence>